<evidence type="ECO:0000256" key="1">
    <source>
        <dbReference type="SAM" id="MobiDB-lite"/>
    </source>
</evidence>
<proteinExistence type="predicted"/>
<protein>
    <submittedName>
        <fullName evidence="2">DUF3073 family protein</fullName>
    </submittedName>
</protein>
<sequence>MGRGRQKAKDAKIARQLKYTNHTSDLRDLERELMSGRQSSAPSEESDEYRDRWADDED</sequence>
<dbReference type="EMBL" id="JAUHPV010000002">
    <property type="protein sequence ID" value="MDN4472189.1"/>
    <property type="molecule type" value="Genomic_DNA"/>
</dbReference>
<organism evidence="2 3">
    <name type="scientific">Demequina zhanjiangensis</name>
    <dbReference type="NCBI Taxonomy" id="3051659"/>
    <lineage>
        <taxon>Bacteria</taxon>
        <taxon>Bacillati</taxon>
        <taxon>Actinomycetota</taxon>
        <taxon>Actinomycetes</taxon>
        <taxon>Micrococcales</taxon>
        <taxon>Demequinaceae</taxon>
        <taxon>Demequina</taxon>
    </lineage>
</organism>
<dbReference type="Proteomes" id="UP001172738">
    <property type="component" value="Unassembled WGS sequence"/>
</dbReference>
<dbReference type="RefSeq" id="WP_301126556.1">
    <property type="nucleotide sequence ID" value="NZ_JAUHPV010000002.1"/>
</dbReference>
<dbReference type="Pfam" id="PF11273">
    <property type="entry name" value="DUF3073"/>
    <property type="match status" value="1"/>
</dbReference>
<feature type="compositionally biased region" description="Basic and acidic residues" evidence="1">
    <location>
        <begin position="49"/>
        <end position="58"/>
    </location>
</feature>
<feature type="region of interest" description="Disordered" evidence="1">
    <location>
        <begin position="1"/>
        <end position="58"/>
    </location>
</feature>
<accession>A0ABT8G0F1</accession>
<comment type="caution">
    <text evidence="2">The sequence shown here is derived from an EMBL/GenBank/DDBJ whole genome shotgun (WGS) entry which is preliminary data.</text>
</comment>
<keyword evidence="3" id="KW-1185">Reference proteome</keyword>
<gene>
    <name evidence="2" type="ORF">QQX04_04190</name>
</gene>
<name>A0ABT8G0F1_9MICO</name>
<dbReference type="InterPro" id="IPR021426">
    <property type="entry name" value="DUF3073"/>
</dbReference>
<reference evidence="2" key="1">
    <citation type="submission" date="2023-06" db="EMBL/GenBank/DDBJ databases">
        <title>SYSU T00b26.</title>
        <authorList>
            <person name="Gao L."/>
            <person name="Fang B.-Z."/>
            <person name="Li W.-J."/>
        </authorList>
    </citation>
    <scope>NUCLEOTIDE SEQUENCE</scope>
    <source>
        <strain evidence="2">SYSU T00b26</strain>
    </source>
</reference>
<evidence type="ECO:0000313" key="3">
    <source>
        <dbReference type="Proteomes" id="UP001172738"/>
    </source>
</evidence>
<evidence type="ECO:0000313" key="2">
    <source>
        <dbReference type="EMBL" id="MDN4472189.1"/>
    </source>
</evidence>
<feature type="compositionally biased region" description="Basic and acidic residues" evidence="1">
    <location>
        <begin position="24"/>
        <end position="34"/>
    </location>
</feature>